<keyword evidence="1" id="KW-0812">Transmembrane</keyword>
<dbReference type="EMBL" id="JAPWDS010000001">
    <property type="protein sequence ID" value="KAJ5520997.1"/>
    <property type="molecule type" value="Genomic_DNA"/>
</dbReference>
<sequence>MSITVAKGITFTNWGPVTTTFTAPASCTSGLNYYGIGLTELFPDCSFQAQCTQTDYNGCVPTGTVSEISAHVPFVQTYYSPGLYCPSEWKTAGVAARHGDKTVSMSGVFTMAGLTETEPWATDMASSENAFTVLAELLDSSETLVLCCPSSMTADIDNGCYSVVPDYKVTTACGVFFPASAFSTSTETYTVNGTTSLGLYPILSDPHRSTIITTTIAASETSTLGAVSYMPMLRLIHHQSDLKATGTAEAGSTTATSTSNSAARVAPNVTSQGGLGGILGASLAAIALGAVMVLL</sequence>
<dbReference type="Proteomes" id="UP001149954">
    <property type="component" value="Unassembled WGS sequence"/>
</dbReference>
<keyword evidence="3" id="KW-1185">Reference proteome</keyword>
<dbReference type="OrthoDB" id="5429716at2759"/>
<gene>
    <name evidence="2" type="ORF">N7463_001450</name>
</gene>
<keyword evidence="1" id="KW-1133">Transmembrane helix</keyword>
<organism evidence="2 3">
    <name type="scientific">Penicillium fimorum</name>
    <dbReference type="NCBI Taxonomy" id="1882269"/>
    <lineage>
        <taxon>Eukaryota</taxon>
        <taxon>Fungi</taxon>
        <taxon>Dikarya</taxon>
        <taxon>Ascomycota</taxon>
        <taxon>Pezizomycotina</taxon>
        <taxon>Eurotiomycetes</taxon>
        <taxon>Eurotiomycetidae</taxon>
        <taxon>Eurotiales</taxon>
        <taxon>Aspergillaceae</taxon>
        <taxon>Penicillium</taxon>
    </lineage>
</organism>
<evidence type="ECO:0000256" key="1">
    <source>
        <dbReference type="SAM" id="Phobius"/>
    </source>
</evidence>
<reference evidence="2" key="1">
    <citation type="submission" date="2022-12" db="EMBL/GenBank/DDBJ databases">
        <authorList>
            <person name="Petersen C."/>
        </authorList>
    </citation>
    <scope>NUCLEOTIDE SEQUENCE</scope>
    <source>
        <strain evidence="2">IBT 29495</strain>
    </source>
</reference>
<proteinExistence type="predicted"/>
<protein>
    <submittedName>
        <fullName evidence="2">Uncharacterized protein</fullName>
    </submittedName>
</protein>
<evidence type="ECO:0000313" key="3">
    <source>
        <dbReference type="Proteomes" id="UP001149954"/>
    </source>
</evidence>
<keyword evidence="1" id="KW-0472">Membrane</keyword>
<evidence type="ECO:0000313" key="2">
    <source>
        <dbReference type="EMBL" id="KAJ5520997.1"/>
    </source>
</evidence>
<dbReference type="AlphaFoldDB" id="A0A9W9Y659"/>
<reference evidence="2" key="2">
    <citation type="journal article" date="2023" name="IMA Fungus">
        <title>Comparative genomic study of the Penicillium genus elucidates a diverse pangenome and 15 lateral gene transfer events.</title>
        <authorList>
            <person name="Petersen C."/>
            <person name="Sorensen T."/>
            <person name="Nielsen M.R."/>
            <person name="Sondergaard T.E."/>
            <person name="Sorensen J.L."/>
            <person name="Fitzpatrick D.A."/>
            <person name="Frisvad J.C."/>
            <person name="Nielsen K.L."/>
        </authorList>
    </citation>
    <scope>NUCLEOTIDE SEQUENCE</scope>
    <source>
        <strain evidence="2">IBT 29495</strain>
    </source>
</reference>
<comment type="caution">
    <text evidence="2">The sequence shown here is derived from an EMBL/GenBank/DDBJ whole genome shotgun (WGS) entry which is preliminary data.</text>
</comment>
<accession>A0A9W9Y659</accession>
<name>A0A9W9Y659_9EURO</name>
<feature type="transmembrane region" description="Helical" evidence="1">
    <location>
        <begin position="274"/>
        <end position="294"/>
    </location>
</feature>